<accession>A0A1I2BC74</accession>
<dbReference type="STRING" id="54.SAMN02745121_04552"/>
<gene>
    <name evidence="1" type="ORF">SAMN02745121_04552</name>
</gene>
<dbReference type="RefSeq" id="WP_096326467.1">
    <property type="nucleotide sequence ID" value="NZ_FOMX01000015.1"/>
</dbReference>
<evidence type="ECO:0000313" key="2">
    <source>
        <dbReference type="Proteomes" id="UP000199400"/>
    </source>
</evidence>
<name>A0A1I2BC74_9BACT</name>
<dbReference type="AlphaFoldDB" id="A0A1I2BC74"/>
<evidence type="ECO:0008006" key="3">
    <source>
        <dbReference type="Google" id="ProtNLM"/>
    </source>
</evidence>
<organism evidence="1 2">
    <name type="scientific">Nannocystis exedens</name>
    <dbReference type="NCBI Taxonomy" id="54"/>
    <lineage>
        <taxon>Bacteria</taxon>
        <taxon>Pseudomonadati</taxon>
        <taxon>Myxococcota</taxon>
        <taxon>Polyangia</taxon>
        <taxon>Nannocystales</taxon>
        <taxon>Nannocystaceae</taxon>
        <taxon>Nannocystis</taxon>
    </lineage>
</organism>
<dbReference type="EMBL" id="FOMX01000015">
    <property type="protein sequence ID" value="SFE52903.1"/>
    <property type="molecule type" value="Genomic_DNA"/>
</dbReference>
<proteinExistence type="predicted"/>
<reference evidence="2" key="1">
    <citation type="submission" date="2016-10" db="EMBL/GenBank/DDBJ databases">
        <authorList>
            <person name="Varghese N."/>
            <person name="Submissions S."/>
        </authorList>
    </citation>
    <scope>NUCLEOTIDE SEQUENCE [LARGE SCALE GENOMIC DNA]</scope>
    <source>
        <strain evidence="2">ATCC 25963</strain>
    </source>
</reference>
<sequence length="207" mass="22405">MSGDLDIDALLAEYGLRGGEARDLGRAALEAAGLTRPGKRNLAAGKRPRVEEVIAEQFVRTCSRPHCRAAAAADGRIVVDLDAPAARLCEFCGGSTNRSAWERALAAMARRDWHRLVVVGGSPPLHHELRALVGGRIDLRLVDGTARRTAHDAAHDLAWADRIVVWGATLLDHKVSQLYTDRRSPKVVTVARRGLTALAETIIKTAE</sequence>
<evidence type="ECO:0000313" key="1">
    <source>
        <dbReference type="EMBL" id="SFE52903.1"/>
    </source>
</evidence>
<dbReference type="OrthoDB" id="5380741at2"/>
<dbReference type="Proteomes" id="UP000199400">
    <property type="component" value="Unassembled WGS sequence"/>
</dbReference>
<keyword evidence="2" id="KW-1185">Reference proteome</keyword>
<protein>
    <recommendedName>
        <fullName evidence="3">DUF2325 domain-containing protein</fullName>
    </recommendedName>
</protein>